<dbReference type="AlphaFoldDB" id="A0A412HXZ4"/>
<dbReference type="Proteomes" id="UP000283341">
    <property type="component" value="Unassembled WGS sequence"/>
</dbReference>
<keyword evidence="3" id="KW-0238">DNA-binding</keyword>
<evidence type="ECO:0000313" key="8">
    <source>
        <dbReference type="EMBL" id="RGS29397.1"/>
    </source>
</evidence>
<dbReference type="Pfam" id="PF14294">
    <property type="entry name" value="DUF4372"/>
    <property type="match status" value="1"/>
</dbReference>
<keyword evidence="5" id="KW-0472">Membrane</keyword>
<gene>
    <name evidence="8" type="ORF">DWX97_27155</name>
</gene>
<dbReference type="InterPro" id="IPR002559">
    <property type="entry name" value="Transposase_11"/>
</dbReference>
<feature type="domain" description="Transposase IS4-like" evidence="6">
    <location>
        <begin position="139"/>
        <end position="348"/>
    </location>
</feature>
<evidence type="ECO:0000256" key="2">
    <source>
        <dbReference type="ARBA" id="ARBA00022578"/>
    </source>
</evidence>
<dbReference type="SUPFAM" id="SSF53098">
    <property type="entry name" value="Ribonuclease H-like"/>
    <property type="match status" value="1"/>
</dbReference>
<dbReference type="InterPro" id="IPR012337">
    <property type="entry name" value="RNaseH-like_sf"/>
</dbReference>
<dbReference type="Pfam" id="PF01609">
    <property type="entry name" value="DDE_Tnp_1"/>
    <property type="match status" value="1"/>
</dbReference>
<evidence type="ECO:0000259" key="6">
    <source>
        <dbReference type="Pfam" id="PF01609"/>
    </source>
</evidence>
<dbReference type="NCBIfam" id="NF033592">
    <property type="entry name" value="transpos_IS4_1"/>
    <property type="match status" value="1"/>
</dbReference>
<dbReference type="InterPro" id="IPR025399">
    <property type="entry name" value="DUF4372"/>
</dbReference>
<dbReference type="EMBL" id="QRVJ01000070">
    <property type="protein sequence ID" value="RGS29397.1"/>
    <property type="molecule type" value="Genomic_DNA"/>
</dbReference>
<evidence type="ECO:0000313" key="9">
    <source>
        <dbReference type="Proteomes" id="UP000283341"/>
    </source>
</evidence>
<dbReference type="PANTHER" id="PTHR33258:SF1">
    <property type="entry name" value="TRANSPOSASE INSL FOR INSERTION SEQUENCE ELEMENT IS186A-RELATED"/>
    <property type="match status" value="1"/>
</dbReference>
<comment type="caution">
    <text evidence="8">The sequence shown here is derived from an EMBL/GenBank/DDBJ whole genome shotgun (WGS) entry which is preliminary data.</text>
</comment>
<evidence type="ECO:0000256" key="4">
    <source>
        <dbReference type="ARBA" id="ARBA00023172"/>
    </source>
</evidence>
<evidence type="ECO:0000256" key="1">
    <source>
        <dbReference type="ARBA" id="ARBA00010075"/>
    </source>
</evidence>
<dbReference type="GO" id="GO:0004803">
    <property type="term" value="F:transposase activity"/>
    <property type="evidence" value="ECO:0007669"/>
    <property type="project" value="InterPro"/>
</dbReference>
<keyword evidence="5" id="KW-0812">Transmembrane</keyword>
<accession>A0A412HXZ4</accession>
<keyword evidence="2" id="KW-0815">Transposition</keyword>
<dbReference type="InterPro" id="IPR047952">
    <property type="entry name" value="Transpos_IS4"/>
</dbReference>
<evidence type="ECO:0000256" key="5">
    <source>
        <dbReference type="SAM" id="Phobius"/>
    </source>
</evidence>
<keyword evidence="5" id="KW-1133">Transmembrane helix</keyword>
<dbReference type="PANTHER" id="PTHR33258">
    <property type="entry name" value="TRANSPOSASE INSL FOR INSERTION SEQUENCE ELEMENT IS186A-RELATED"/>
    <property type="match status" value="1"/>
</dbReference>
<protein>
    <submittedName>
        <fullName evidence="8">IS4 family transposase</fullName>
    </submittedName>
</protein>
<comment type="similarity">
    <text evidence="1">Belongs to the transposase 11 family.</text>
</comment>
<dbReference type="GO" id="GO:0003677">
    <property type="term" value="F:DNA binding"/>
    <property type="evidence" value="ECO:0007669"/>
    <property type="project" value="UniProtKB-KW"/>
</dbReference>
<evidence type="ECO:0000256" key="3">
    <source>
        <dbReference type="ARBA" id="ARBA00023125"/>
    </source>
</evidence>
<feature type="domain" description="DUF4372" evidence="7">
    <location>
        <begin position="17"/>
        <end position="91"/>
    </location>
</feature>
<organism evidence="8 9">
    <name type="scientific">Bacteroides cellulosilyticus</name>
    <dbReference type="NCBI Taxonomy" id="246787"/>
    <lineage>
        <taxon>Bacteria</taxon>
        <taxon>Pseudomonadati</taxon>
        <taxon>Bacteroidota</taxon>
        <taxon>Bacteroidia</taxon>
        <taxon>Bacteroidales</taxon>
        <taxon>Bacteroidaceae</taxon>
        <taxon>Bacteroides</taxon>
    </lineage>
</organism>
<keyword evidence="4" id="KW-0233">DNA recombination</keyword>
<proteinExistence type="inferred from homology"/>
<feature type="transmembrane region" description="Helical" evidence="5">
    <location>
        <begin position="335"/>
        <end position="353"/>
    </location>
</feature>
<reference evidence="8 9" key="1">
    <citation type="submission" date="2018-08" db="EMBL/GenBank/DDBJ databases">
        <title>A genome reference for cultivated species of the human gut microbiota.</title>
        <authorList>
            <person name="Zou Y."/>
            <person name="Xue W."/>
            <person name="Luo G."/>
        </authorList>
    </citation>
    <scope>NUCLEOTIDE SEQUENCE [LARGE SCALE GENOMIC DNA]</scope>
    <source>
        <strain evidence="8 9">AF22-3AC</strain>
    </source>
</reference>
<dbReference type="GO" id="GO:0006313">
    <property type="term" value="P:DNA transposition"/>
    <property type="evidence" value="ECO:0007669"/>
    <property type="project" value="InterPro"/>
</dbReference>
<evidence type="ECO:0000259" key="7">
    <source>
        <dbReference type="Pfam" id="PF14294"/>
    </source>
</evidence>
<name>A0A412HXZ4_9BACE</name>
<sequence>MPTFAECKLINQKMNKGKTVFSQVMDMIPRREFDNIVSKYNGNRYAKQLSCHDQFLIMCMAQYADKNSLRDIEASLIALDSAHKLYACGIRHVAAKSTLADANEKRSWHIYEELGQVLIKKARALYITDPFRLDIDNMVYAFDSSTISLCLKLCPWAKYKSDIGGVKMHTQLDLRGNIPVFVRLTEASVHDVNVLDGINVEMGAIYLIDKGYVDFKRLYRDFQAKDAFFVTRIKDNTKYEVIEAMPVEKYTGVISDEKIRLTGVKSKKDYPCDLRLVTYEDFTDGTVYRFLTDIFSFEALTIAELYRERWQVELFFKWIKQHLHIKSFYGTSQNAVYTQIWIAVCAFLLLALAKKKNFIEQSLYLMSQIVSTMMFEKINLHSLFERAEKLVGPSDQSVIETSLFDNPQFFTGH</sequence>